<accession>A0A8R1EHT7</accession>
<evidence type="ECO:0000313" key="1">
    <source>
        <dbReference type="EnsemblMetazoa" id="CJA34394.1"/>
    </source>
</evidence>
<reference evidence="2" key="1">
    <citation type="submission" date="2010-08" db="EMBL/GenBank/DDBJ databases">
        <authorList>
            <consortium name="Caenorhabditis japonica Sequencing Consortium"/>
            <person name="Wilson R.K."/>
        </authorList>
    </citation>
    <scope>NUCLEOTIDE SEQUENCE [LARGE SCALE GENOMIC DNA]</scope>
    <source>
        <strain evidence="2">DF5081</strain>
    </source>
</reference>
<reference evidence="1" key="2">
    <citation type="submission" date="2022-06" db="UniProtKB">
        <authorList>
            <consortium name="EnsemblMetazoa"/>
        </authorList>
    </citation>
    <scope>IDENTIFICATION</scope>
    <source>
        <strain evidence="1">DF5081</strain>
    </source>
</reference>
<dbReference type="AlphaFoldDB" id="A0A8R1EHT7"/>
<proteinExistence type="predicted"/>
<keyword evidence="2" id="KW-1185">Reference proteome</keyword>
<sequence>MYDWLYAINPLMAGQLKLHGRNHQNGASLTAPVSVPPAQ</sequence>
<name>A0A8R1EHT7_CAEJA</name>
<dbReference type="EnsemblMetazoa" id="CJA34394.1">
    <property type="protein sequence ID" value="CJA34394.1"/>
    <property type="gene ID" value="WBGene00210241"/>
</dbReference>
<evidence type="ECO:0000313" key="2">
    <source>
        <dbReference type="Proteomes" id="UP000005237"/>
    </source>
</evidence>
<organism evidence="1 2">
    <name type="scientific">Caenorhabditis japonica</name>
    <dbReference type="NCBI Taxonomy" id="281687"/>
    <lineage>
        <taxon>Eukaryota</taxon>
        <taxon>Metazoa</taxon>
        <taxon>Ecdysozoa</taxon>
        <taxon>Nematoda</taxon>
        <taxon>Chromadorea</taxon>
        <taxon>Rhabditida</taxon>
        <taxon>Rhabditina</taxon>
        <taxon>Rhabditomorpha</taxon>
        <taxon>Rhabditoidea</taxon>
        <taxon>Rhabditidae</taxon>
        <taxon>Peloderinae</taxon>
        <taxon>Caenorhabditis</taxon>
    </lineage>
</organism>
<dbReference type="Proteomes" id="UP000005237">
    <property type="component" value="Unassembled WGS sequence"/>
</dbReference>
<protein>
    <submittedName>
        <fullName evidence="1">Uncharacterized protein</fullName>
    </submittedName>
</protein>